<feature type="transmembrane region" description="Helical" evidence="1">
    <location>
        <begin position="6"/>
        <end position="23"/>
    </location>
</feature>
<dbReference type="AlphaFoldDB" id="A0AA86J1P5"/>
<protein>
    <submittedName>
        <fullName evidence="2">Uncharacterized protein</fullName>
    </submittedName>
</protein>
<dbReference type="Proteomes" id="UP001329151">
    <property type="component" value="Chromosome"/>
</dbReference>
<dbReference type="KEGG" id="lto:RGQ30_28940"/>
<organism evidence="2 3">
    <name type="scientific">Limnobacter thiooxidans</name>
    <dbReference type="NCBI Taxonomy" id="131080"/>
    <lineage>
        <taxon>Bacteria</taxon>
        <taxon>Pseudomonadati</taxon>
        <taxon>Pseudomonadota</taxon>
        <taxon>Betaproteobacteria</taxon>
        <taxon>Burkholderiales</taxon>
        <taxon>Burkholderiaceae</taxon>
        <taxon>Limnobacter</taxon>
    </lineage>
</organism>
<accession>A0AA86J1P5</accession>
<keyword evidence="1" id="KW-0812">Transmembrane</keyword>
<sequence length="69" mass="7806">MIVLALIASGLLLGILLTILLVGKMMKNPATRIWLSDWVNWSNNQLPEDCYQLVRHGKWIASPSEKEDT</sequence>
<keyword evidence="3" id="KW-1185">Reference proteome</keyword>
<keyword evidence="1" id="KW-0472">Membrane</keyword>
<reference evidence="2 3" key="1">
    <citation type="submission" date="2023-10" db="EMBL/GenBank/DDBJ databases">
        <title>Complete Genome Sequence of Limnobacter thiooxidans CS-K2T, Isolated from freshwater lake sediments in Bavaria, Germany.</title>
        <authorList>
            <person name="Naruki M."/>
            <person name="Watanabe A."/>
            <person name="Warashina T."/>
            <person name="Morita T."/>
            <person name="Arakawa K."/>
        </authorList>
    </citation>
    <scope>NUCLEOTIDE SEQUENCE [LARGE SCALE GENOMIC DNA]</scope>
    <source>
        <strain evidence="2 3">CS-K2</strain>
    </source>
</reference>
<evidence type="ECO:0000313" key="2">
    <source>
        <dbReference type="EMBL" id="BET27393.1"/>
    </source>
</evidence>
<evidence type="ECO:0000313" key="3">
    <source>
        <dbReference type="Proteomes" id="UP001329151"/>
    </source>
</evidence>
<name>A0AA86J1P5_9BURK</name>
<dbReference type="RefSeq" id="WP_130557525.1">
    <property type="nucleotide sequence ID" value="NZ_AP028947.1"/>
</dbReference>
<keyword evidence="1" id="KW-1133">Transmembrane helix</keyword>
<dbReference type="EMBL" id="AP028947">
    <property type="protein sequence ID" value="BET27393.1"/>
    <property type="molecule type" value="Genomic_DNA"/>
</dbReference>
<gene>
    <name evidence="2" type="ORF">RGQ30_28940</name>
</gene>
<evidence type="ECO:0000256" key="1">
    <source>
        <dbReference type="SAM" id="Phobius"/>
    </source>
</evidence>
<proteinExistence type="predicted"/>